<keyword evidence="2" id="KW-0238">DNA-binding</keyword>
<reference evidence="6 7" key="1">
    <citation type="journal article" date="2018" name="Nat. Biotechnol.">
        <title>A standardized bacterial taxonomy based on genome phylogeny substantially revises the tree of life.</title>
        <authorList>
            <person name="Parks D.H."/>
            <person name="Chuvochina M."/>
            <person name="Waite D.W."/>
            <person name="Rinke C."/>
            <person name="Skarshewski A."/>
            <person name="Chaumeil P.A."/>
            <person name="Hugenholtz P."/>
        </authorList>
    </citation>
    <scope>NUCLEOTIDE SEQUENCE [LARGE SCALE GENOMIC DNA]</scope>
    <source>
        <strain evidence="6">UBA11247</strain>
    </source>
</reference>
<dbReference type="SUPFAM" id="SSF48008">
    <property type="entry name" value="GntR ligand-binding domain-like"/>
    <property type="match status" value="1"/>
</dbReference>
<dbReference type="InterPro" id="IPR008920">
    <property type="entry name" value="TF_FadR/GntR_C"/>
</dbReference>
<evidence type="ECO:0000256" key="1">
    <source>
        <dbReference type="ARBA" id="ARBA00023015"/>
    </source>
</evidence>
<evidence type="ECO:0000313" key="7">
    <source>
        <dbReference type="Proteomes" id="UP000261739"/>
    </source>
</evidence>
<dbReference type="PANTHER" id="PTHR43537">
    <property type="entry name" value="TRANSCRIPTIONAL REGULATOR, GNTR FAMILY"/>
    <property type="match status" value="1"/>
</dbReference>
<keyword evidence="1" id="KW-0805">Transcription regulation</keyword>
<dbReference type="InterPro" id="IPR036390">
    <property type="entry name" value="WH_DNA-bd_sf"/>
</dbReference>
<comment type="caution">
    <text evidence="6">The sequence shown here is derived from an EMBL/GenBank/DDBJ whole genome shotgun (WGS) entry which is preliminary data.</text>
</comment>
<dbReference type="PANTHER" id="PTHR43537:SF24">
    <property type="entry name" value="GLUCONATE OPERON TRANSCRIPTIONAL REPRESSOR"/>
    <property type="match status" value="1"/>
</dbReference>
<dbReference type="InterPro" id="IPR036388">
    <property type="entry name" value="WH-like_DNA-bd_sf"/>
</dbReference>
<dbReference type="SMART" id="SM00895">
    <property type="entry name" value="FCD"/>
    <property type="match status" value="1"/>
</dbReference>
<dbReference type="GO" id="GO:0003677">
    <property type="term" value="F:DNA binding"/>
    <property type="evidence" value="ECO:0007669"/>
    <property type="project" value="UniProtKB-KW"/>
</dbReference>
<dbReference type="Pfam" id="PF07729">
    <property type="entry name" value="FCD"/>
    <property type="match status" value="1"/>
</dbReference>
<dbReference type="InterPro" id="IPR011711">
    <property type="entry name" value="GntR_C"/>
</dbReference>
<gene>
    <name evidence="6" type="ORF">DIW82_12865</name>
</gene>
<dbReference type="InterPro" id="IPR000524">
    <property type="entry name" value="Tscrpt_reg_HTH_GntR"/>
</dbReference>
<dbReference type="Proteomes" id="UP000261739">
    <property type="component" value="Unassembled WGS sequence"/>
</dbReference>
<keyword evidence="3" id="KW-0804">Transcription</keyword>
<evidence type="ECO:0000313" key="6">
    <source>
        <dbReference type="EMBL" id="HCT15637.1"/>
    </source>
</evidence>
<dbReference type="STRING" id="863239.GCA_000213935_00928"/>
<sequence>MPTGHTPDTQAAGGTGRAGGAGGAGGAEQPAQSGRGRPRMQEQADEIVAGVLAGAGPRVGSREYSTRRVALMTGLSQPLVSRSMRRIRGAAAGEEVPGHGDLRITAFVVGHPHITVEFAAGGVDVPGEKRAFERRATSLMAALWVSGAAAWATEGPVGEGDAAAGRNLAAEEVRVVWEPGQQSWQSFLDQVSRLLGSCARSVDAIPGELLAALSVRAGRGLHGLDWHRRRRRRDRYGDTYSDGYGDGPEHFRDVSHRSGTDRNSDSDRTPVTTFPPPAAVRNSALQGPGHSVMSPAEQVAVALRKEIMDAGYRSGDRLTSTLLASHLGITQATARAALRRLADDGLLDSRGGVYWLPQVTGVDIVDLYAARLQVGSLLLRACAGRPRYRMLGVQTALRRLEAAGESGDVREVDQADLYFQQEVADASGLVQSARTFHALTLRLQMFISVLQLDYSPAVRRILADDRQIVAALVNGDAGRAVWTWRSKLDNAVRHMAATAGTRFDVRLWEQLTGG</sequence>
<protein>
    <submittedName>
        <fullName evidence="6">GntR family transcriptional regulator</fullName>
    </submittedName>
</protein>
<dbReference type="EMBL" id="DQID01000325">
    <property type="protein sequence ID" value="HCT15637.1"/>
    <property type="molecule type" value="Genomic_DNA"/>
</dbReference>
<dbReference type="AlphaFoldDB" id="A0A3D4T2X6"/>
<dbReference type="GO" id="GO:0003700">
    <property type="term" value="F:DNA-binding transcription factor activity"/>
    <property type="evidence" value="ECO:0007669"/>
    <property type="project" value="InterPro"/>
</dbReference>
<feature type="region of interest" description="Disordered" evidence="4">
    <location>
        <begin position="1"/>
        <end position="41"/>
    </location>
</feature>
<feature type="domain" description="HTH gntR-type" evidence="5">
    <location>
        <begin position="293"/>
        <end position="367"/>
    </location>
</feature>
<dbReference type="SUPFAM" id="SSF46785">
    <property type="entry name" value="Winged helix' DNA-binding domain"/>
    <property type="match status" value="1"/>
</dbReference>
<dbReference type="Gene3D" id="1.20.120.530">
    <property type="entry name" value="GntR ligand-binding domain-like"/>
    <property type="match status" value="1"/>
</dbReference>
<evidence type="ECO:0000259" key="5">
    <source>
        <dbReference type="PROSITE" id="PS50949"/>
    </source>
</evidence>
<accession>A0A3D4T2X6</accession>
<dbReference type="Gene3D" id="1.10.10.10">
    <property type="entry name" value="Winged helix-like DNA-binding domain superfamily/Winged helix DNA-binding domain"/>
    <property type="match status" value="1"/>
</dbReference>
<evidence type="ECO:0000256" key="4">
    <source>
        <dbReference type="SAM" id="MobiDB-lite"/>
    </source>
</evidence>
<proteinExistence type="predicted"/>
<dbReference type="Pfam" id="PF00392">
    <property type="entry name" value="GntR"/>
    <property type="match status" value="1"/>
</dbReference>
<feature type="compositionally biased region" description="Gly residues" evidence="4">
    <location>
        <begin position="13"/>
        <end position="26"/>
    </location>
</feature>
<evidence type="ECO:0000256" key="2">
    <source>
        <dbReference type="ARBA" id="ARBA00023125"/>
    </source>
</evidence>
<dbReference type="RefSeq" id="WP_273053178.1">
    <property type="nucleotide sequence ID" value="NZ_DAITTW010000115.1"/>
</dbReference>
<name>A0A3D4T2X6_9CORY</name>
<dbReference type="PROSITE" id="PS50949">
    <property type="entry name" value="HTH_GNTR"/>
    <property type="match status" value="1"/>
</dbReference>
<feature type="compositionally biased region" description="Basic and acidic residues" evidence="4">
    <location>
        <begin position="247"/>
        <end position="268"/>
    </location>
</feature>
<organism evidence="6 7">
    <name type="scientific">Corynebacterium nuruki</name>
    <dbReference type="NCBI Taxonomy" id="1032851"/>
    <lineage>
        <taxon>Bacteria</taxon>
        <taxon>Bacillati</taxon>
        <taxon>Actinomycetota</taxon>
        <taxon>Actinomycetes</taxon>
        <taxon>Mycobacteriales</taxon>
        <taxon>Corynebacteriaceae</taxon>
        <taxon>Corynebacterium</taxon>
    </lineage>
</organism>
<feature type="region of interest" description="Disordered" evidence="4">
    <location>
        <begin position="236"/>
        <end position="291"/>
    </location>
</feature>
<evidence type="ECO:0000256" key="3">
    <source>
        <dbReference type="ARBA" id="ARBA00023163"/>
    </source>
</evidence>